<reference evidence="2 3" key="1">
    <citation type="journal article" date="2015" name="J. Microbiol.">
        <title>Sphingosinicella ginsenosidimutans sp. nov., with ginsenoside converting activity.</title>
        <authorList>
            <person name="Kim J.K."/>
            <person name="Kang M.S."/>
            <person name="Park S.C."/>
            <person name="Kim K.M."/>
            <person name="Choi K."/>
            <person name="Yoon M.H."/>
            <person name="Im W.T."/>
        </authorList>
    </citation>
    <scope>NUCLEOTIDE SEQUENCE [LARGE SCALE GENOMIC DNA]</scope>
    <source>
        <strain evidence="2 3">BS-11</strain>
    </source>
</reference>
<sequence>MARPSRADLRHNQRSRRSSRCRKCGAVLMAPSFRSADAEAFLSTLDQIHLVAIGPNERVSGYDFGNDLSAALNWAERENAEANIYWTVNSVRPRLNGKPRKGDIRAARFVHVDIDPPKTGGAFDKDAIIAAMEDLRTPPSFVIDSGGGLQAFWRLDGPALNLASIETINLQVRDFFEADACQNIDRLMRVPGSVNWPDARKKARGRVPSLAKLARDDDGTVYSPEELAAAFPPPKERPAQSSAKGPVSLPPLVSYKTPDDLGLSGLDPIRLAIEEPPGNDRSGDGLAVARLMANAGHDDATIMGVLLNPANRVSGHFLDQRDPKRAAARAIATVRADGPQEGETLGPPPGHQYFQIEQLIANINRRNGTSVPQPAATVISAPSRDPSWLHDLGGGLRMFVDHVTSTAPSPQPWLTLGAALAMYGAVAGRRYAGPTNLRTNVYSIGIADSGGGKDHPLRSTAKLMIAAGLAAHVGGSKIASGSGLISAVTAQPSILFPIDEIGFLISAAADRRRSPKHVTEILDNLTEFYSMADSTFLGTEYANKTEKPREVIEQPCLCLFGVTTPAAFWSSLSSSNVMDGSLARMLIFRSDNDYPNPRHEIDAVDFPADLVAHVQAVSQGADGHTAFPLGEGAVQRPKPYQVPYRDQAAALRARAMREEQTAMLRKHQGTAITSIIARLAENASKVALIKAICDNPASPSISTADLDWGYLVASQSVETLMRAVREHVSDSDAEAKLKRLHRIIADAGSAGIEHELLCKQARFYGSRRQLQEGLDFLCEGGSIRVDTIKRSDITGGRAKRIYYDID</sequence>
<evidence type="ECO:0000256" key="1">
    <source>
        <dbReference type="SAM" id="MobiDB-lite"/>
    </source>
</evidence>
<protein>
    <submittedName>
        <fullName evidence="2">DUF3987 domain-containing protein</fullName>
    </submittedName>
</protein>
<feature type="region of interest" description="Disordered" evidence="1">
    <location>
        <begin position="230"/>
        <end position="251"/>
    </location>
</feature>
<dbReference type="EMBL" id="VOQQ01000001">
    <property type="protein sequence ID" value="TXC63692.1"/>
    <property type="molecule type" value="Genomic_DNA"/>
</dbReference>
<evidence type="ECO:0000313" key="3">
    <source>
        <dbReference type="Proteomes" id="UP000321249"/>
    </source>
</evidence>
<proteinExistence type="predicted"/>
<accession>A0A5C6TTD6</accession>
<gene>
    <name evidence="2" type="ORF">FRZ32_08495</name>
</gene>
<dbReference type="AlphaFoldDB" id="A0A5C6TTD6"/>
<dbReference type="Pfam" id="PF13148">
    <property type="entry name" value="DUF3987"/>
    <property type="match status" value="1"/>
</dbReference>
<evidence type="ECO:0000313" key="2">
    <source>
        <dbReference type="EMBL" id="TXC63692.1"/>
    </source>
</evidence>
<dbReference type="Proteomes" id="UP000321249">
    <property type="component" value="Unassembled WGS sequence"/>
</dbReference>
<comment type="caution">
    <text evidence="2">The sequence shown here is derived from an EMBL/GenBank/DDBJ whole genome shotgun (WGS) entry which is preliminary data.</text>
</comment>
<dbReference type="InterPro" id="IPR025048">
    <property type="entry name" value="DUF3987"/>
</dbReference>
<organism evidence="2 3">
    <name type="scientific">Allosphingosinicella ginsenosidimutans</name>
    <dbReference type="NCBI Taxonomy" id="1176539"/>
    <lineage>
        <taxon>Bacteria</taxon>
        <taxon>Pseudomonadati</taxon>
        <taxon>Pseudomonadota</taxon>
        <taxon>Alphaproteobacteria</taxon>
        <taxon>Sphingomonadales</taxon>
        <taxon>Sphingomonadaceae</taxon>
        <taxon>Allosphingosinicella</taxon>
    </lineage>
</organism>
<keyword evidence="3" id="KW-1185">Reference proteome</keyword>
<name>A0A5C6TTD6_9SPHN</name>